<dbReference type="PANTHER" id="PTHR43434:SF1">
    <property type="entry name" value="PHOSPHOGLYCOLATE PHOSPHATASE"/>
    <property type="match status" value="1"/>
</dbReference>
<sequence>MNNKIILFDMDGTLIDSIGAIHDGFTKAFKDNGDLLKLDYVHLNSLIGYPLDIMFERLGAPINEIHKYIHSYKEEYKNIYLEKTSLIDSARQAVELASSFAKLGIVTTKTSLYSKILLKHLEIDKYFDVVIGRDDVINPKPDSEPILKAINAINLKTNKVYMIGDTILDAKAAKAANVISIGLTCGYGSKDELYKYCDYCYDLPIDAVLFTKED</sequence>
<dbReference type="SFLD" id="SFLDS00003">
    <property type="entry name" value="Haloacid_Dehalogenase"/>
    <property type="match status" value="1"/>
</dbReference>
<evidence type="ECO:0000256" key="2">
    <source>
        <dbReference type="ARBA" id="ARBA00004818"/>
    </source>
</evidence>
<proteinExistence type="inferred from homology"/>
<gene>
    <name evidence="5" type="primary">gph_2</name>
    <name evidence="5" type="ORF">NCTC12475_01563</name>
</gene>
<name>A0A381DKV7_9BACT</name>
<dbReference type="NCBIfam" id="TIGR01549">
    <property type="entry name" value="HAD-SF-IA-v1"/>
    <property type="match status" value="1"/>
</dbReference>
<dbReference type="InterPro" id="IPR050155">
    <property type="entry name" value="HAD-like_hydrolase_sf"/>
</dbReference>
<evidence type="ECO:0000256" key="1">
    <source>
        <dbReference type="ARBA" id="ARBA00000830"/>
    </source>
</evidence>
<dbReference type="EC" id="3.1.3.18" evidence="4"/>
<dbReference type="Gene3D" id="1.10.150.240">
    <property type="entry name" value="Putative phosphatase, domain 2"/>
    <property type="match status" value="1"/>
</dbReference>
<dbReference type="GeneID" id="93090205"/>
<comment type="catalytic activity">
    <reaction evidence="1">
        <text>2-phosphoglycolate + H2O = glycolate + phosphate</text>
        <dbReference type="Rhea" id="RHEA:14369"/>
        <dbReference type="ChEBI" id="CHEBI:15377"/>
        <dbReference type="ChEBI" id="CHEBI:29805"/>
        <dbReference type="ChEBI" id="CHEBI:43474"/>
        <dbReference type="ChEBI" id="CHEBI:58033"/>
        <dbReference type="EC" id="3.1.3.18"/>
    </reaction>
</comment>
<organism evidence="5 6">
    <name type="scientific">Campylobacter sputorum subsp. sputorum</name>
    <dbReference type="NCBI Taxonomy" id="32024"/>
    <lineage>
        <taxon>Bacteria</taxon>
        <taxon>Pseudomonadati</taxon>
        <taxon>Campylobacterota</taxon>
        <taxon>Epsilonproteobacteria</taxon>
        <taxon>Campylobacterales</taxon>
        <taxon>Campylobacteraceae</taxon>
        <taxon>Campylobacter</taxon>
    </lineage>
</organism>
<dbReference type="SUPFAM" id="SSF56784">
    <property type="entry name" value="HAD-like"/>
    <property type="match status" value="1"/>
</dbReference>
<dbReference type="SFLD" id="SFLDG01135">
    <property type="entry name" value="C1.5.6:_HAD__Beta-PGM__Phospha"/>
    <property type="match status" value="1"/>
</dbReference>
<protein>
    <recommendedName>
        <fullName evidence="4">phosphoglycolate phosphatase</fullName>
        <ecNumber evidence="4">3.1.3.18</ecNumber>
    </recommendedName>
</protein>
<evidence type="ECO:0000256" key="3">
    <source>
        <dbReference type="ARBA" id="ARBA00006171"/>
    </source>
</evidence>
<dbReference type="InterPro" id="IPR023214">
    <property type="entry name" value="HAD_sf"/>
</dbReference>
<dbReference type="GO" id="GO:0008967">
    <property type="term" value="F:phosphoglycolate phosphatase activity"/>
    <property type="evidence" value="ECO:0007669"/>
    <property type="project" value="UniProtKB-EC"/>
</dbReference>
<comment type="pathway">
    <text evidence="2">Organic acid metabolism; glycolate biosynthesis; glycolate from 2-phosphoglycolate: step 1/1.</text>
</comment>
<dbReference type="EMBL" id="UFVD01000001">
    <property type="protein sequence ID" value="SUX11344.1"/>
    <property type="molecule type" value="Genomic_DNA"/>
</dbReference>
<dbReference type="AlphaFoldDB" id="A0A381DKV7"/>
<dbReference type="PANTHER" id="PTHR43434">
    <property type="entry name" value="PHOSPHOGLYCOLATE PHOSPHATASE"/>
    <property type="match status" value="1"/>
</dbReference>
<dbReference type="InterPro" id="IPR006439">
    <property type="entry name" value="HAD-SF_hydro_IA"/>
</dbReference>
<evidence type="ECO:0000256" key="4">
    <source>
        <dbReference type="ARBA" id="ARBA00013078"/>
    </source>
</evidence>
<dbReference type="InterPro" id="IPR023198">
    <property type="entry name" value="PGP-like_dom2"/>
</dbReference>
<evidence type="ECO:0000313" key="5">
    <source>
        <dbReference type="EMBL" id="SUX11344.1"/>
    </source>
</evidence>
<keyword evidence="5" id="KW-0378">Hydrolase</keyword>
<dbReference type="SFLD" id="SFLDG01129">
    <property type="entry name" value="C1.5:_HAD__Beta-PGM__Phosphata"/>
    <property type="match status" value="1"/>
</dbReference>
<dbReference type="InterPro" id="IPR036412">
    <property type="entry name" value="HAD-like_sf"/>
</dbReference>
<reference evidence="5 6" key="1">
    <citation type="submission" date="2018-06" db="EMBL/GenBank/DDBJ databases">
        <authorList>
            <consortium name="Pathogen Informatics"/>
            <person name="Doyle S."/>
        </authorList>
    </citation>
    <scope>NUCLEOTIDE SEQUENCE [LARGE SCALE GENOMIC DNA]</scope>
    <source>
        <strain evidence="5 6">NCTC12475</strain>
    </source>
</reference>
<dbReference type="GO" id="GO:0006281">
    <property type="term" value="P:DNA repair"/>
    <property type="evidence" value="ECO:0007669"/>
    <property type="project" value="TreeGrafter"/>
</dbReference>
<keyword evidence="6" id="KW-1185">Reference proteome</keyword>
<dbReference type="OrthoDB" id="9793014at2"/>
<dbReference type="InterPro" id="IPR041492">
    <property type="entry name" value="HAD_2"/>
</dbReference>
<dbReference type="STRING" id="32024.GCA_000788295_00910"/>
<dbReference type="Pfam" id="PF13419">
    <property type="entry name" value="HAD_2"/>
    <property type="match status" value="1"/>
</dbReference>
<dbReference type="Gene3D" id="3.40.50.1000">
    <property type="entry name" value="HAD superfamily/HAD-like"/>
    <property type="match status" value="1"/>
</dbReference>
<comment type="similarity">
    <text evidence="3">Belongs to the HAD-like hydrolase superfamily. CbbY/CbbZ/Gph/YieH family.</text>
</comment>
<dbReference type="RefSeq" id="WP_089183294.1">
    <property type="nucleotide sequence ID" value="NZ_CP043427.1"/>
</dbReference>
<evidence type="ECO:0000313" key="6">
    <source>
        <dbReference type="Proteomes" id="UP000254920"/>
    </source>
</evidence>
<accession>A0A381DKV7</accession>
<dbReference type="Proteomes" id="UP000254920">
    <property type="component" value="Unassembled WGS sequence"/>
</dbReference>